<reference evidence="1" key="1">
    <citation type="submission" date="2021-11" db="EMBL/GenBank/DDBJ databases">
        <title>Description of novel Flavobacterium species.</title>
        <authorList>
            <person name="Saticioglu I.B."/>
            <person name="Ay H."/>
            <person name="Altun S."/>
            <person name="Duman M."/>
        </authorList>
    </citation>
    <scope>NUCLEOTIDE SEQUENCE</scope>
    <source>
        <strain evidence="1">F-30</strain>
    </source>
</reference>
<dbReference type="RefSeq" id="WP_230035944.1">
    <property type="nucleotide sequence ID" value="NZ_JAJJMM010000001.1"/>
</dbReference>
<proteinExistence type="predicted"/>
<accession>A0ABS8MDM8</accession>
<evidence type="ECO:0000313" key="2">
    <source>
        <dbReference type="Proteomes" id="UP001430679"/>
    </source>
</evidence>
<dbReference type="Proteomes" id="UP001430679">
    <property type="component" value="Unassembled WGS sequence"/>
</dbReference>
<protein>
    <submittedName>
        <fullName evidence="1">Uncharacterized protein</fullName>
    </submittedName>
</protein>
<organism evidence="1 2">
    <name type="scientific">Flavobacterium piscisymbiosum</name>
    <dbReference type="NCBI Taxonomy" id="2893753"/>
    <lineage>
        <taxon>Bacteria</taxon>
        <taxon>Pseudomonadati</taxon>
        <taxon>Bacteroidota</taxon>
        <taxon>Flavobacteriia</taxon>
        <taxon>Flavobacteriales</taxon>
        <taxon>Flavobacteriaceae</taxon>
        <taxon>Flavobacterium</taxon>
    </lineage>
</organism>
<gene>
    <name evidence="1" type="ORF">LNP81_11505</name>
</gene>
<comment type="caution">
    <text evidence="1">The sequence shown here is derived from an EMBL/GenBank/DDBJ whole genome shotgun (WGS) entry which is preliminary data.</text>
</comment>
<name>A0ABS8MDM8_9FLAO</name>
<dbReference type="EMBL" id="JAJJMM010000001">
    <property type="protein sequence ID" value="MCC9063614.1"/>
    <property type="molecule type" value="Genomic_DNA"/>
</dbReference>
<sequence>MTIEIITSHNLTYNWKLHHIKSIGNENALRLLKGIYTNKARFIERYLSVYENIELLKPLCNYFLENYDKTLPYSYKEAFEIDDANFRNMVFNTIDINDLIRNLGATRVKSDGREVTRKCFDKYGNSLPNTNYHAIYETYQIDCTKLISTNEFTDLDYFAYVVKCWCTSTNKEHWIWIESIYKDNPLEAIASTFRFHENVIPHIKELKRQGDIMLVELHKEVSPKGKIIPLTAEQYFKFLTIET</sequence>
<keyword evidence="2" id="KW-1185">Reference proteome</keyword>
<evidence type="ECO:0000313" key="1">
    <source>
        <dbReference type="EMBL" id="MCC9063614.1"/>
    </source>
</evidence>